<comment type="caution">
    <text evidence="3">The sequence shown here is derived from an EMBL/GenBank/DDBJ whole genome shotgun (WGS) entry which is preliminary data.</text>
</comment>
<dbReference type="InterPro" id="IPR012912">
    <property type="entry name" value="Plasmid_pRiA4b_Orf3-like"/>
</dbReference>
<dbReference type="SUPFAM" id="SSF159941">
    <property type="entry name" value="MM3350-like"/>
    <property type="match status" value="1"/>
</dbReference>
<feature type="region of interest" description="Disordered" evidence="1">
    <location>
        <begin position="1"/>
        <end position="22"/>
    </location>
</feature>
<name>A0A8J3JWR2_9ACTN</name>
<keyword evidence="4" id="KW-1185">Reference proteome</keyword>
<feature type="compositionally biased region" description="Basic and acidic residues" evidence="1">
    <location>
        <begin position="12"/>
        <end position="22"/>
    </location>
</feature>
<protein>
    <recommendedName>
        <fullName evidence="2">Plasmid pRiA4b Orf3-like domain-containing protein</fullName>
    </recommendedName>
</protein>
<evidence type="ECO:0000259" key="2">
    <source>
        <dbReference type="Pfam" id="PF07929"/>
    </source>
</evidence>
<evidence type="ECO:0000313" key="3">
    <source>
        <dbReference type="EMBL" id="GIF86535.1"/>
    </source>
</evidence>
<dbReference type="Proteomes" id="UP000601223">
    <property type="component" value="Unassembled WGS sequence"/>
</dbReference>
<dbReference type="InterPro" id="IPR024047">
    <property type="entry name" value="MM3350-like_sf"/>
</dbReference>
<dbReference type="AlphaFoldDB" id="A0A8J3JWR2"/>
<organism evidence="3 4">
    <name type="scientific">Catellatospora bangladeshensis</name>
    <dbReference type="NCBI Taxonomy" id="310355"/>
    <lineage>
        <taxon>Bacteria</taxon>
        <taxon>Bacillati</taxon>
        <taxon>Actinomycetota</taxon>
        <taxon>Actinomycetes</taxon>
        <taxon>Micromonosporales</taxon>
        <taxon>Micromonosporaceae</taxon>
        <taxon>Catellatospora</taxon>
    </lineage>
</organism>
<evidence type="ECO:0000313" key="4">
    <source>
        <dbReference type="Proteomes" id="UP000601223"/>
    </source>
</evidence>
<dbReference type="EMBL" id="BONF01000082">
    <property type="protein sequence ID" value="GIF86535.1"/>
    <property type="molecule type" value="Genomic_DNA"/>
</dbReference>
<dbReference type="Gene3D" id="3.10.290.30">
    <property type="entry name" value="MM3350-like"/>
    <property type="match status" value="1"/>
</dbReference>
<gene>
    <name evidence="3" type="ORF">Cba03nite_78840</name>
</gene>
<sequence>MATGGNVAVSTDDNRDDHARRLPETSEGWAMARTWLSVRVDLVSGRGDDFWPRPGRVFAAAPSHTFGQLAQAIDAAFARWDLAHMHMFTLADGTGVTSLDQWDGDAPDGSIDSRATKLNRLALGEQFAYVFDFGDDWAHLCTVGEQKIDPFDTAGFKPDAPTAYWGWGAMPDQYGRGWDGDDGESPQPKRPSRPLADLPPILPWWGPTRR</sequence>
<proteinExistence type="predicted"/>
<accession>A0A8J3JWR2</accession>
<evidence type="ECO:0000256" key="1">
    <source>
        <dbReference type="SAM" id="MobiDB-lite"/>
    </source>
</evidence>
<feature type="domain" description="Plasmid pRiA4b Orf3-like" evidence="2">
    <location>
        <begin position="60"/>
        <end position="145"/>
    </location>
</feature>
<reference evidence="3 4" key="1">
    <citation type="submission" date="2021-01" db="EMBL/GenBank/DDBJ databases">
        <title>Whole genome shotgun sequence of Catellatospora bangladeshensis NBRC 107357.</title>
        <authorList>
            <person name="Komaki H."/>
            <person name="Tamura T."/>
        </authorList>
    </citation>
    <scope>NUCLEOTIDE SEQUENCE [LARGE SCALE GENOMIC DNA]</scope>
    <source>
        <strain evidence="3 4">NBRC 107357</strain>
    </source>
</reference>
<feature type="region of interest" description="Disordered" evidence="1">
    <location>
        <begin position="174"/>
        <end position="210"/>
    </location>
</feature>
<dbReference type="Pfam" id="PF07929">
    <property type="entry name" value="PRiA4_ORF3"/>
    <property type="match status" value="1"/>
</dbReference>